<organism evidence="1 2">
    <name type="scientific">Xylanimonas ulmi</name>
    <dbReference type="NCBI Taxonomy" id="228973"/>
    <lineage>
        <taxon>Bacteria</taxon>
        <taxon>Bacillati</taxon>
        <taxon>Actinomycetota</taxon>
        <taxon>Actinomycetes</taxon>
        <taxon>Micrococcales</taxon>
        <taxon>Promicromonosporaceae</taxon>
        <taxon>Xylanimonas</taxon>
    </lineage>
</organism>
<name>A0A4Q7M4Y7_9MICO</name>
<dbReference type="RefSeq" id="WP_165399889.1">
    <property type="nucleotide sequence ID" value="NZ_SGWX01000001.1"/>
</dbReference>
<sequence>MITTSALTAMVRQSLSDTELTKVVELIEEYGETYDSITDVIADARELLR</sequence>
<comment type="caution">
    <text evidence="1">The sequence shown here is derived from an EMBL/GenBank/DDBJ whole genome shotgun (WGS) entry which is preliminary data.</text>
</comment>
<protein>
    <submittedName>
        <fullName evidence="1">Uncharacterized protein</fullName>
    </submittedName>
</protein>
<dbReference type="EMBL" id="SGWX01000001">
    <property type="protein sequence ID" value="RZS61702.1"/>
    <property type="molecule type" value="Genomic_DNA"/>
</dbReference>
<proteinExistence type="predicted"/>
<dbReference type="Proteomes" id="UP000293852">
    <property type="component" value="Unassembled WGS sequence"/>
</dbReference>
<dbReference type="AlphaFoldDB" id="A0A4Q7M4Y7"/>
<gene>
    <name evidence="1" type="ORF">EV386_2012</name>
</gene>
<keyword evidence="2" id="KW-1185">Reference proteome</keyword>
<evidence type="ECO:0000313" key="1">
    <source>
        <dbReference type="EMBL" id="RZS61702.1"/>
    </source>
</evidence>
<accession>A0A4Q7M4Y7</accession>
<evidence type="ECO:0000313" key="2">
    <source>
        <dbReference type="Proteomes" id="UP000293852"/>
    </source>
</evidence>
<reference evidence="1 2" key="1">
    <citation type="submission" date="2019-02" db="EMBL/GenBank/DDBJ databases">
        <title>Sequencing the genomes of 1000 actinobacteria strains.</title>
        <authorList>
            <person name="Klenk H.-P."/>
        </authorList>
    </citation>
    <scope>NUCLEOTIDE SEQUENCE [LARGE SCALE GENOMIC DNA]</scope>
    <source>
        <strain evidence="1 2">DSM 16932</strain>
    </source>
</reference>